<name>A0A7J5AIM7_9FLAO</name>
<keyword evidence="1" id="KW-0812">Transmembrane</keyword>
<dbReference type="Proteomes" id="UP000467305">
    <property type="component" value="Unassembled WGS sequence"/>
</dbReference>
<proteinExistence type="predicted"/>
<feature type="transmembrane region" description="Helical" evidence="1">
    <location>
        <begin position="12"/>
        <end position="34"/>
    </location>
</feature>
<dbReference type="AlphaFoldDB" id="A0A7J5AIM7"/>
<organism evidence="2 3">
    <name type="scientific">Tenacibaculum aiptasiae</name>
    <dbReference type="NCBI Taxonomy" id="426481"/>
    <lineage>
        <taxon>Bacteria</taxon>
        <taxon>Pseudomonadati</taxon>
        <taxon>Bacteroidota</taxon>
        <taxon>Flavobacteriia</taxon>
        <taxon>Flavobacteriales</taxon>
        <taxon>Flavobacteriaceae</taxon>
        <taxon>Tenacibaculum</taxon>
    </lineage>
</organism>
<keyword evidence="1" id="KW-0472">Membrane</keyword>
<reference evidence="2 3" key="1">
    <citation type="submission" date="2019-09" db="EMBL/GenBank/DDBJ databases">
        <authorList>
            <person name="Cao W.R."/>
        </authorList>
    </citation>
    <scope>NUCLEOTIDE SEQUENCE [LARGE SCALE GENOMIC DNA]</scope>
    <source>
        <strain evidence="3">a4</strain>
    </source>
</reference>
<dbReference type="OrthoDB" id="1446382at2"/>
<evidence type="ECO:0000313" key="2">
    <source>
        <dbReference type="EMBL" id="KAB1157434.1"/>
    </source>
</evidence>
<keyword evidence="1" id="KW-1133">Transmembrane helix</keyword>
<comment type="caution">
    <text evidence="2">The sequence shown here is derived from an EMBL/GenBank/DDBJ whole genome shotgun (WGS) entry which is preliminary data.</text>
</comment>
<evidence type="ECO:0000256" key="1">
    <source>
        <dbReference type="SAM" id="Phobius"/>
    </source>
</evidence>
<dbReference type="RefSeq" id="WP_150900100.1">
    <property type="nucleotide sequence ID" value="NZ_WAAU01000014.1"/>
</dbReference>
<feature type="transmembrane region" description="Helical" evidence="1">
    <location>
        <begin position="58"/>
        <end position="77"/>
    </location>
</feature>
<gene>
    <name evidence="2" type="ORF">F7018_10945</name>
</gene>
<accession>A0A7J5AIM7</accession>
<keyword evidence="3" id="KW-1185">Reference proteome</keyword>
<protein>
    <submittedName>
        <fullName evidence="2">Uncharacterized protein</fullName>
    </submittedName>
</protein>
<sequence>MSFGKNIQKRIFWINLLKVSIPFLIFVTLFSLLLNSGKALFAGDFEKVNEIHFSEKKWVRFWLTKVTVSVLYGMYTVNKKMK</sequence>
<evidence type="ECO:0000313" key="3">
    <source>
        <dbReference type="Proteomes" id="UP000467305"/>
    </source>
</evidence>
<dbReference type="EMBL" id="WAAU01000014">
    <property type="protein sequence ID" value="KAB1157434.1"/>
    <property type="molecule type" value="Genomic_DNA"/>
</dbReference>